<evidence type="ECO:0000256" key="2">
    <source>
        <dbReference type="ARBA" id="ARBA00022617"/>
    </source>
</evidence>
<reference evidence="9 10" key="1">
    <citation type="submission" date="2024-04" db="EMBL/GenBank/DDBJ databases">
        <title>Novel species of the genus Ideonella isolated from streams.</title>
        <authorList>
            <person name="Lu H."/>
        </authorList>
    </citation>
    <scope>NUCLEOTIDE SEQUENCE [LARGE SCALE GENOMIC DNA]</scope>
    <source>
        <strain evidence="9 10">BYS139W</strain>
    </source>
</reference>
<organism evidence="9 10">
    <name type="scientific">Pseudaquabacterium rugosum</name>
    <dbReference type="NCBI Taxonomy" id="2984194"/>
    <lineage>
        <taxon>Bacteria</taxon>
        <taxon>Pseudomonadati</taxon>
        <taxon>Pseudomonadota</taxon>
        <taxon>Betaproteobacteria</taxon>
        <taxon>Burkholderiales</taxon>
        <taxon>Sphaerotilaceae</taxon>
        <taxon>Pseudaquabacterium</taxon>
    </lineage>
</organism>
<dbReference type="PROSITE" id="PS51007">
    <property type="entry name" value="CYTC"/>
    <property type="match status" value="1"/>
</dbReference>
<comment type="caution">
    <text evidence="9">The sequence shown here is derived from an EMBL/GenBank/DDBJ whole genome shotgun (WGS) entry which is preliminary data.</text>
</comment>
<evidence type="ECO:0000313" key="10">
    <source>
        <dbReference type="Proteomes" id="UP001368500"/>
    </source>
</evidence>
<evidence type="ECO:0000256" key="3">
    <source>
        <dbReference type="ARBA" id="ARBA00022723"/>
    </source>
</evidence>
<dbReference type="InterPro" id="IPR036909">
    <property type="entry name" value="Cyt_c-like_dom_sf"/>
</dbReference>
<dbReference type="RefSeq" id="WP_341375213.1">
    <property type="nucleotide sequence ID" value="NZ_JBBUTF010000014.1"/>
</dbReference>
<evidence type="ECO:0000256" key="4">
    <source>
        <dbReference type="ARBA" id="ARBA00022982"/>
    </source>
</evidence>
<dbReference type="InterPro" id="IPR009056">
    <property type="entry name" value="Cyt_c-like_dom"/>
</dbReference>
<keyword evidence="4" id="KW-0249">Electron transport</keyword>
<dbReference type="Pfam" id="PF13442">
    <property type="entry name" value="Cytochrome_CBB3"/>
    <property type="match status" value="1"/>
</dbReference>
<name>A0ABU9BE96_9BURK</name>
<evidence type="ECO:0000256" key="1">
    <source>
        <dbReference type="ARBA" id="ARBA00022448"/>
    </source>
</evidence>
<evidence type="ECO:0000256" key="7">
    <source>
        <dbReference type="SAM" id="Phobius"/>
    </source>
</evidence>
<keyword evidence="7" id="KW-1133">Transmembrane helix</keyword>
<feature type="transmembrane region" description="Helical" evidence="7">
    <location>
        <begin position="20"/>
        <end position="42"/>
    </location>
</feature>
<dbReference type="PRINTS" id="PR00607">
    <property type="entry name" value="CYTCHROMECIE"/>
</dbReference>
<keyword evidence="1" id="KW-0813">Transport</keyword>
<feature type="domain" description="Cytochrome c" evidence="8">
    <location>
        <begin position="78"/>
        <end position="173"/>
    </location>
</feature>
<proteinExistence type="predicted"/>
<evidence type="ECO:0000256" key="6">
    <source>
        <dbReference type="PROSITE-ProRule" id="PRU00433"/>
    </source>
</evidence>
<dbReference type="PANTHER" id="PTHR40942:SF4">
    <property type="entry name" value="CYTOCHROME C5"/>
    <property type="match status" value="1"/>
</dbReference>
<sequence length="173" mass="17669">MSDAQHTEAHEGPIKSVKQLVTAVIAAFMLPVIAIILLANYVDFGGRKGAGSDSLSAEQVALRLQPVGNVSFKEAGSGALRTGEQLYTEKCAACHAAGALGAPKFGDAGAWGPRIGKGYDTLLTHAAKGFNAMPAQAAADTQDVELGRAVVYMANKAGGSFAEPKAPEAAASK</sequence>
<evidence type="ECO:0000259" key="8">
    <source>
        <dbReference type="PROSITE" id="PS51007"/>
    </source>
</evidence>
<dbReference type="Proteomes" id="UP001368500">
    <property type="component" value="Unassembled WGS sequence"/>
</dbReference>
<keyword evidence="5 6" id="KW-0408">Iron</keyword>
<protein>
    <submittedName>
        <fullName evidence="9">C-type cytochrome</fullName>
    </submittedName>
</protein>
<evidence type="ECO:0000256" key="5">
    <source>
        <dbReference type="ARBA" id="ARBA00023004"/>
    </source>
</evidence>
<keyword evidence="7" id="KW-0812">Transmembrane</keyword>
<dbReference type="InterPro" id="IPR002323">
    <property type="entry name" value="Cyt_CIE"/>
</dbReference>
<dbReference type="PANTHER" id="PTHR40942">
    <property type="match status" value="1"/>
</dbReference>
<accession>A0ABU9BE96</accession>
<keyword evidence="7" id="KW-0472">Membrane</keyword>
<keyword evidence="2 6" id="KW-0349">Heme</keyword>
<keyword evidence="10" id="KW-1185">Reference proteome</keyword>
<evidence type="ECO:0000313" key="9">
    <source>
        <dbReference type="EMBL" id="MEK8027434.1"/>
    </source>
</evidence>
<gene>
    <name evidence="9" type="ORF">AACH11_15830</name>
</gene>
<keyword evidence="3 6" id="KW-0479">Metal-binding</keyword>
<dbReference type="EMBL" id="JBBUTF010000014">
    <property type="protein sequence ID" value="MEK8027434.1"/>
    <property type="molecule type" value="Genomic_DNA"/>
</dbReference>
<dbReference type="SUPFAM" id="SSF46626">
    <property type="entry name" value="Cytochrome c"/>
    <property type="match status" value="1"/>
</dbReference>
<dbReference type="Gene3D" id="1.10.760.10">
    <property type="entry name" value="Cytochrome c-like domain"/>
    <property type="match status" value="1"/>
</dbReference>